<dbReference type="OrthoDB" id="2448845at2759"/>
<name>A0A9P5R6C4_9FUNG</name>
<keyword evidence="2" id="KW-1185">Reference proteome</keyword>
<gene>
    <name evidence="1" type="ORF">BG015_005275</name>
</gene>
<sequence>MGPTSCDPTMVTMVLQTYANLKSAACEGIPPVTASGAGGNAAAPPVLPSTTFPTRQQAGNAATISSGTLSSKVAAGLAAISAVIVALH</sequence>
<dbReference type="EMBL" id="JAAAUQ010002447">
    <property type="protein sequence ID" value="KAF9123625.1"/>
    <property type="molecule type" value="Genomic_DNA"/>
</dbReference>
<evidence type="ECO:0000313" key="1">
    <source>
        <dbReference type="EMBL" id="KAF9123625.1"/>
    </source>
</evidence>
<dbReference type="Proteomes" id="UP000748756">
    <property type="component" value="Unassembled WGS sequence"/>
</dbReference>
<organism evidence="1 2">
    <name type="scientific">Linnemannia schmuckeri</name>
    <dbReference type="NCBI Taxonomy" id="64567"/>
    <lineage>
        <taxon>Eukaryota</taxon>
        <taxon>Fungi</taxon>
        <taxon>Fungi incertae sedis</taxon>
        <taxon>Mucoromycota</taxon>
        <taxon>Mortierellomycotina</taxon>
        <taxon>Mortierellomycetes</taxon>
        <taxon>Mortierellales</taxon>
        <taxon>Mortierellaceae</taxon>
        <taxon>Linnemannia</taxon>
    </lineage>
</organism>
<evidence type="ECO:0000313" key="2">
    <source>
        <dbReference type="Proteomes" id="UP000748756"/>
    </source>
</evidence>
<protein>
    <submittedName>
        <fullName evidence="1">Uncharacterized protein</fullName>
    </submittedName>
</protein>
<accession>A0A9P5R6C4</accession>
<comment type="caution">
    <text evidence="1">The sequence shown here is derived from an EMBL/GenBank/DDBJ whole genome shotgun (WGS) entry which is preliminary data.</text>
</comment>
<dbReference type="AlphaFoldDB" id="A0A9P5R6C4"/>
<reference evidence="1" key="1">
    <citation type="journal article" date="2020" name="Fungal Divers.">
        <title>Resolving the Mortierellaceae phylogeny through synthesis of multi-gene phylogenetics and phylogenomics.</title>
        <authorList>
            <person name="Vandepol N."/>
            <person name="Liber J."/>
            <person name="Desiro A."/>
            <person name="Na H."/>
            <person name="Kennedy M."/>
            <person name="Barry K."/>
            <person name="Grigoriev I.V."/>
            <person name="Miller A.N."/>
            <person name="O'Donnell K."/>
            <person name="Stajich J.E."/>
            <person name="Bonito G."/>
        </authorList>
    </citation>
    <scope>NUCLEOTIDE SEQUENCE</scope>
    <source>
        <strain evidence="1">NRRL 6426</strain>
    </source>
</reference>
<proteinExistence type="predicted"/>